<comment type="caution">
    <text evidence="3">The sequence shown here is derived from an EMBL/GenBank/DDBJ whole genome shotgun (WGS) entry which is preliminary data.</text>
</comment>
<dbReference type="Proteomes" id="UP000033452">
    <property type="component" value="Unassembled WGS sequence"/>
</dbReference>
<feature type="domain" description="YbaK/aminoacyl-tRNA synthetase-associated" evidence="2">
    <location>
        <begin position="25"/>
        <end position="151"/>
    </location>
</feature>
<dbReference type="GO" id="GO:0002161">
    <property type="term" value="F:aminoacyl-tRNA deacylase activity"/>
    <property type="evidence" value="ECO:0007669"/>
    <property type="project" value="InterPro"/>
</dbReference>
<dbReference type="SUPFAM" id="SSF55826">
    <property type="entry name" value="YbaK/ProRS associated domain"/>
    <property type="match status" value="1"/>
</dbReference>
<organism evidence="3 4">
    <name type="scientific">Pseudoalteromonas rubra</name>
    <dbReference type="NCBI Taxonomy" id="43658"/>
    <lineage>
        <taxon>Bacteria</taxon>
        <taxon>Pseudomonadati</taxon>
        <taxon>Pseudomonadota</taxon>
        <taxon>Gammaproteobacteria</taxon>
        <taxon>Alteromonadales</taxon>
        <taxon>Pseudoalteromonadaceae</taxon>
        <taxon>Pseudoalteromonas</taxon>
    </lineage>
</organism>
<comment type="similarity">
    <text evidence="1">Belongs to the PRORSD1 family.</text>
</comment>
<keyword evidence="3" id="KW-0378">Hydrolase</keyword>
<dbReference type="PATRIC" id="fig|43658.5.peg.844"/>
<dbReference type="Pfam" id="PF04073">
    <property type="entry name" value="tRNA_edit"/>
    <property type="match status" value="1"/>
</dbReference>
<reference evidence="3 4" key="1">
    <citation type="journal article" date="2015" name="BMC Genomics">
        <title>Genome mining reveals unlocked bioactive potential of marine Gram-negative bacteria.</title>
        <authorList>
            <person name="Machado H."/>
            <person name="Sonnenschein E.C."/>
            <person name="Melchiorsen J."/>
            <person name="Gram L."/>
        </authorList>
    </citation>
    <scope>NUCLEOTIDE SEQUENCE [LARGE SCALE GENOMIC DNA]</scope>
    <source>
        <strain evidence="3 4">S2471</strain>
    </source>
</reference>
<dbReference type="InterPro" id="IPR007214">
    <property type="entry name" value="YbaK/aa-tRNA-synth-assoc-dom"/>
</dbReference>
<dbReference type="Gene3D" id="3.90.960.10">
    <property type="entry name" value="YbaK/aminoacyl-tRNA synthetase-associated domain"/>
    <property type="match status" value="1"/>
</dbReference>
<dbReference type="PANTHER" id="PTHR31423:SF3">
    <property type="entry name" value="PROLYL-TRNA SYNTHETASE ASSOCIATED DOMAIN-CONTAINING PROTEIN 1-RELATED"/>
    <property type="match status" value="1"/>
</dbReference>
<gene>
    <name evidence="3" type="ORF">TW77_04030</name>
</gene>
<dbReference type="InterPro" id="IPR040285">
    <property type="entry name" value="ProX/PRXD1"/>
</dbReference>
<name>A0A0F4QY88_9GAMM</name>
<keyword evidence="4" id="KW-1185">Reference proteome</keyword>
<dbReference type="FunFam" id="3.90.960.10:FF:000005">
    <property type="entry name" value="Putative prolyl-tRNA synthetase"/>
    <property type="match status" value="1"/>
</dbReference>
<evidence type="ECO:0000313" key="3">
    <source>
        <dbReference type="EMBL" id="KJZ12230.1"/>
    </source>
</evidence>
<accession>A0A0F4QY88</accession>
<dbReference type="InterPro" id="IPR036754">
    <property type="entry name" value="YbaK/aa-tRNA-synt-asso_dom_sf"/>
</dbReference>
<sequence length="171" mass="19472">MNTVSVAQLAELLSSLGITYQSYQHPPLATCQDADRLALEREGTRLKNLFLRDNYGRQHFLLITTADKQLDLKALSKQQGLSRLGFASDNRLQHYLGIKPGCVSALTTVNDPQQQVQLWLDEALCEAALWQCHPFENDKTWVLSLSDLQRFWQHTGHQPVWLTLPERTVTS</sequence>
<dbReference type="AlphaFoldDB" id="A0A0F4QY88"/>
<dbReference type="OrthoDB" id="5145315at2"/>
<dbReference type="CDD" id="cd04335">
    <property type="entry name" value="PrdX_deacylase"/>
    <property type="match status" value="1"/>
</dbReference>
<dbReference type="RefSeq" id="WP_046003665.1">
    <property type="nucleotide sequence ID" value="NZ_JXYA01000006.1"/>
</dbReference>
<evidence type="ECO:0000259" key="2">
    <source>
        <dbReference type="Pfam" id="PF04073"/>
    </source>
</evidence>
<dbReference type="EMBL" id="JXYA01000006">
    <property type="protein sequence ID" value="KJZ12230.1"/>
    <property type="molecule type" value="Genomic_DNA"/>
</dbReference>
<evidence type="ECO:0000256" key="1">
    <source>
        <dbReference type="ARBA" id="ARBA00010201"/>
    </source>
</evidence>
<evidence type="ECO:0000313" key="4">
    <source>
        <dbReference type="Proteomes" id="UP000033452"/>
    </source>
</evidence>
<proteinExistence type="inferred from homology"/>
<protein>
    <submittedName>
        <fullName evidence="3">Ala-tRNA(Pro) hydrolase</fullName>
    </submittedName>
</protein>
<dbReference type="PANTHER" id="PTHR31423">
    <property type="entry name" value="YBAK DOMAIN-CONTAINING PROTEIN"/>
    <property type="match status" value="1"/>
</dbReference>